<keyword evidence="2" id="KW-0677">Repeat</keyword>
<dbReference type="Pfam" id="PF00560">
    <property type="entry name" value="LRR_1"/>
    <property type="match status" value="3"/>
</dbReference>
<dbReference type="GO" id="GO:0016301">
    <property type="term" value="F:kinase activity"/>
    <property type="evidence" value="ECO:0007669"/>
    <property type="project" value="UniProtKB-KW"/>
</dbReference>
<evidence type="ECO:0000256" key="1">
    <source>
        <dbReference type="ARBA" id="ARBA00022614"/>
    </source>
</evidence>
<evidence type="ECO:0000256" key="2">
    <source>
        <dbReference type="ARBA" id="ARBA00022737"/>
    </source>
</evidence>
<dbReference type="Proteomes" id="UP000192257">
    <property type="component" value="Unassembled WGS sequence"/>
</dbReference>
<dbReference type="FunFam" id="3.80.10.10:FF:000041">
    <property type="entry name" value="LRR receptor-like serine/threonine-protein kinase ERECTA"/>
    <property type="match status" value="1"/>
</dbReference>
<dbReference type="PANTHER" id="PTHR48007:SF4">
    <property type="entry name" value="LEUCINE-RICH REPEAT RECEPTOR-LIKE PROTEIN KINASE PXC1"/>
    <property type="match status" value="1"/>
</dbReference>
<accession>A0A1X0P596</accession>
<protein>
    <submittedName>
        <fullName evidence="3">Leucine-rich repeat transmembrane protein kinase</fullName>
    </submittedName>
</protein>
<keyword evidence="4" id="KW-1185">Reference proteome</keyword>
<evidence type="ECO:0000313" key="4">
    <source>
        <dbReference type="Proteomes" id="UP000192257"/>
    </source>
</evidence>
<comment type="caution">
    <text evidence="3">The sequence shown here is derived from an EMBL/GenBank/DDBJ whole genome shotgun (WGS) entry which is preliminary data.</text>
</comment>
<keyword evidence="3" id="KW-0808">Transferase</keyword>
<dbReference type="AlphaFoldDB" id="A0A1X0P596"/>
<organism evidence="3 4">
    <name type="scientific">Trypanosoma theileri</name>
    <dbReference type="NCBI Taxonomy" id="67003"/>
    <lineage>
        <taxon>Eukaryota</taxon>
        <taxon>Discoba</taxon>
        <taxon>Euglenozoa</taxon>
        <taxon>Kinetoplastea</taxon>
        <taxon>Metakinetoplastina</taxon>
        <taxon>Trypanosomatida</taxon>
        <taxon>Trypanosomatidae</taxon>
        <taxon>Trypanosoma</taxon>
    </lineage>
</organism>
<dbReference type="SUPFAM" id="SSF52058">
    <property type="entry name" value="L domain-like"/>
    <property type="match status" value="1"/>
</dbReference>
<gene>
    <name evidence="3" type="ORF">TM35_000042250</name>
</gene>
<dbReference type="OrthoDB" id="1877432at2759"/>
<evidence type="ECO:0000313" key="3">
    <source>
        <dbReference type="EMBL" id="ORC92011.1"/>
    </source>
</evidence>
<dbReference type="GeneID" id="39982199"/>
<dbReference type="VEuPathDB" id="TriTrypDB:TM35_000042250"/>
<sequence length="305" mass="34438">MGCNYDLFFDTAVTSLALRRFYNNTGGPRWPAQFRRGWEAEEPCAWDGNERAHPPPYGVRCVNGGWHTLPPRADGGLLSMEHYSGEAEGEIPREFKAFQMTSAIGLSYNRLNGTMWDTSYHCFLQHLDVAHNRISGTLPDDFMVRNIHAEIINMAFNQLSGTLPRSLTRLTSLVVLLLDHNNFTGEIPDFSYLQHLHHLSLGYNNFTGRIGTWLRNMSTLGWLELEHNKLQGPLPPLPRSVTRVNFAGNNFTGAVPESYGKHGYLRYFNCTGCTLTCPQKDMLAHLRYSSHCTGSENVPVENKTS</sequence>
<dbReference type="EMBL" id="NBCO01000004">
    <property type="protein sequence ID" value="ORC92011.1"/>
    <property type="molecule type" value="Genomic_DNA"/>
</dbReference>
<keyword evidence="3" id="KW-0418">Kinase</keyword>
<dbReference type="InterPro" id="IPR046959">
    <property type="entry name" value="PRK1-6/SRF4-like"/>
</dbReference>
<dbReference type="RefSeq" id="XP_028886077.1">
    <property type="nucleotide sequence ID" value="XM_029022419.1"/>
</dbReference>
<dbReference type="InterPro" id="IPR032675">
    <property type="entry name" value="LRR_dom_sf"/>
</dbReference>
<keyword evidence="3" id="KW-0472">Membrane</keyword>
<name>A0A1X0P596_9TRYP</name>
<keyword evidence="3" id="KW-0812">Transmembrane</keyword>
<dbReference type="PANTHER" id="PTHR48007">
    <property type="entry name" value="LEUCINE-RICH REPEAT RECEPTOR-LIKE PROTEIN KINASE PXC1"/>
    <property type="match status" value="1"/>
</dbReference>
<keyword evidence="1" id="KW-0433">Leucine-rich repeat</keyword>
<proteinExistence type="predicted"/>
<dbReference type="InterPro" id="IPR001611">
    <property type="entry name" value="Leu-rich_rpt"/>
</dbReference>
<dbReference type="Gene3D" id="3.80.10.10">
    <property type="entry name" value="Ribonuclease Inhibitor"/>
    <property type="match status" value="1"/>
</dbReference>
<reference evidence="3 4" key="1">
    <citation type="submission" date="2017-03" db="EMBL/GenBank/DDBJ databases">
        <title>An alternative strategy for trypanosome survival in the mammalian bloodstream revealed through genome and transcriptome analysis of the ubiquitous bovine parasite Trypanosoma (Megatrypanum) theileri.</title>
        <authorList>
            <person name="Kelly S."/>
            <person name="Ivens A."/>
            <person name="Mott A."/>
            <person name="O'Neill E."/>
            <person name="Emms D."/>
            <person name="Macleod O."/>
            <person name="Voorheis P."/>
            <person name="Matthews J."/>
            <person name="Matthews K."/>
            <person name="Carrington M."/>
        </authorList>
    </citation>
    <scope>NUCLEOTIDE SEQUENCE [LARGE SCALE GENOMIC DNA]</scope>
    <source>
        <strain evidence="3">Edinburgh</strain>
    </source>
</reference>